<evidence type="ECO:0000313" key="7">
    <source>
        <dbReference type="Proteomes" id="UP000249340"/>
    </source>
</evidence>
<dbReference type="GO" id="GO:0016020">
    <property type="term" value="C:membrane"/>
    <property type="evidence" value="ECO:0007669"/>
    <property type="project" value="UniProtKB-SubCell"/>
</dbReference>
<protein>
    <recommendedName>
        <fullName evidence="8">Neutral zinc metallopeptidase</fullName>
    </recommendedName>
</protein>
<dbReference type="AlphaFoldDB" id="A0A345T2M8"/>
<evidence type="ECO:0000313" key="6">
    <source>
        <dbReference type="EMBL" id="AXI80233.1"/>
    </source>
</evidence>
<dbReference type="KEGG" id="stri:C7M71_025375"/>
<dbReference type="InterPro" id="IPR007343">
    <property type="entry name" value="Uncharacterised_pept_Zn_put"/>
</dbReference>
<accession>A0A345T2M8</accession>
<keyword evidence="7" id="KW-1185">Reference proteome</keyword>
<dbReference type="Pfam" id="PF04228">
    <property type="entry name" value="Zn_peptidase"/>
    <property type="match status" value="1"/>
</dbReference>
<keyword evidence="2 5" id="KW-0812">Transmembrane</keyword>
<dbReference type="PANTHER" id="PTHR30168:SF0">
    <property type="entry name" value="INNER MEMBRANE PROTEIN"/>
    <property type="match status" value="1"/>
</dbReference>
<evidence type="ECO:0000256" key="5">
    <source>
        <dbReference type="SAM" id="Phobius"/>
    </source>
</evidence>
<evidence type="ECO:0008006" key="8">
    <source>
        <dbReference type="Google" id="ProtNLM"/>
    </source>
</evidence>
<sequence>MKFDDDAELDNSQVEDRRGISGGKVAAGGGVLGVIGLLVALVLGVDADDVGLSGDSVTDAAPAKAVEKSDCRTGADANTKDDCRITAVVNSLQNFWDSELDGYTPAKTVYFTGTVPTACGKGSSDDGPFYCPGDNKVYLDLTFFEELRTEYGASGGPFAQSYVVAHEYGHHVQNLLGTMDEADDDEGADSDSVKLELQADCYAGVWAKHATTTPQKSTGRPLISKLSRADINEGLDAAAAIGDDRLQKQYEGKVTPETWTHGSSAQRQKWFSTGYKTGDMDQCDTFGTR</sequence>
<dbReference type="OrthoDB" id="9774900at2"/>
<evidence type="ECO:0000256" key="1">
    <source>
        <dbReference type="ARBA" id="ARBA00004167"/>
    </source>
</evidence>
<dbReference type="Proteomes" id="UP000249340">
    <property type="component" value="Chromosome"/>
</dbReference>
<dbReference type="RefSeq" id="WP_111490401.1">
    <property type="nucleotide sequence ID" value="NZ_CP031264.1"/>
</dbReference>
<keyword evidence="4 5" id="KW-0472">Membrane</keyword>
<evidence type="ECO:0000256" key="3">
    <source>
        <dbReference type="ARBA" id="ARBA00022989"/>
    </source>
</evidence>
<keyword evidence="3 5" id="KW-1133">Transmembrane helix</keyword>
<reference evidence="7" key="1">
    <citation type="submission" date="2018-07" db="EMBL/GenBank/DDBJ databases">
        <title>Streptacidiphilus bronchialis DSM 106435 chromosome.</title>
        <authorList>
            <person name="Batra D."/>
            <person name="Gulvik C.A."/>
        </authorList>
    </citation>
    <scope>NUCLEOTIDE SEQUENCE [LARGE SCALE GENOMIC DNA]</scope>
    <source>
        <strain evidence="7">DSM 106435</strain>
    </source>
</reference>
<evidence type="ECO:0000256" key="4">
    <source>
        <dbReference type="ARBA" id="ARBA00023136"/>
    </source>
</evidence>
<feature type="transmembrane region" description="Helical" evidence="5">
    <location>
        <begin position="25"/>
        <end position="45"/>
    </location>
</feature>
<dbReference type="EMBL" id="CP031264">
    <property type="protein sequence ID" value="AXI80233.1"/>
    <property type="molecule type" value="Genomic_DNA"/>
</dbReference>
<organism evidence="6 7">
    <name type="scientific">Peterkaempfera bronchialis</name>
    <dbReference type="NCBI Taxonomy" id="2126346"/>
    <lineage>
        <taxon>Bacteria</taxon>
        <taxon>Bacillati</taxon>
        <taxon>Actinomycetota</taxon>
        <taxon>Actinomycetes</taxon>
        <taxon>Kitasatosporales</taxon>
        <taxon>Streptomycetaceae</taxon>
        <taxon>Peterkaempfera</taxon>
    </lineage>
</organism>
<gene>
    <name evidence="6" type="ORF">C7M71_025375</name>
</gene>
<name>A0A345T2M8_9ACTN</name>
<evidence type="ECO:0000256" key="2">
    <source>
        <dbReference type="ARBA" id="ARBA00022692"/>
    </source>
</evidence>
<dbReference type="PANTHER" id="PTHR30168">
    <property type="entry name" value="PUTATIVE MEMBRANE PROTEIN YPFJ"/>
    <property type="match status" value="1"/>
</dbReference>
<comment type="subcellular location">
    <subcellularLocation>
        <location evidence="1">Membrane</location>
        <topology evidence="1">Single-pass membrane protein</topology>
    </subcellularLocation>
</comment>
<proteinExistence type="predicted"/>